<dbReference type="PATRIC" id="fig|1434109.4.peg.2517"/>
<dbReference type="AlphaFoldDB" id="A0A0E3QMK9"/>
<comment type="similarity">
    <text evidence="1">Belongs to the UPF0228 family.</text>
</comment>
<accession>A0A0E3QMK9</accession>
<evidence type="ECO:0000313" key="2">
    <source>
        <dbReference type="EMBL" id="AKB51218.1"/>
    </source>
</evidence>
<dbReference type="EMBL" id="CP009526">
    <property type="protein sequence ID" value="AKB51218.1"/>
    <property type="molecule type" value="Genomic_DNA"/>
</dbReference>
<dbReference type="RefSeq" id="WP_230669684.1">
    <property type="nucleotide sequence ID" value="NZ_CP009526.1"/>
</dbReference>
<dbReference type="HOGENOM" id="CLU_106567_0_0_2"/>
<proteinExistence type="inferred from homology"/>
<gene>
    <name evidence="2" type="ORF">MSBRW_1965</name>
</gene>
<organism evidence="2 3">
    <name type="scientific">Methanosarcina barkeri str. Wiesmoor</name>
    <dbReference type="NCBI Taxonomy" id="1434109"/>
    <lineage>
        <taxon>Archaea</taxon>
        <taxon>Methanobacteriati</taxon>
        <taxon>Methanobacteriota</taxon>
        <taxon>Stenosarchaea group</taxon>
        <taxon>Methanomicrobia</taxon>
        <taxon>Methanosarcinales</taxon>
        <taxon>Methanosarcinaceae</taxon>
        <taxon>Methanosarcina</taxon>
    </lineage>
</organism>
<dbReference type="Pfam" id="PF05727">
    <property type="entry name" value="UPF0228"/>
    <property type="match status" value="1"/>
</dbReference>
<protein>
    <submittedName>
        <fullName evidence="2">Uncharacterized protein</fullName>
    </submittedName>
</protein>
<reference evidence="2 3" key="1">
    <citation type="submission" date="2014-07" db="EMBL/GenBank/DDBJ databases">
        <title>Methanogenic archaea and the global carbon cycle.</title>
        <authorList>
            <person name="Henriksen J.R."/>
            <person name="Luke J."/>
            <person name="Reinhart S."/>
            <person name="Benedict M.N."/>
            <person name="Youngblut N.D."/>
            <person name="Metcalf M.E."/>
            <person name="Whitaker R.J."/>
            <person name="Metcalf W.W."/>
        </authorList>
    </citation>
    <scope>NUCLEOTIDE SEQUENCE [LARGE SCALE GENOMIC DNA]</scope>
    <source>
        <strain evidence="2 3">Wiesmoor</strain>
    </source>
</reference>
<dbReference type="Proteomes" id="UP000033038">
    <property type="component" value="Chromosome"/>
</dbReference>
<dbReference type="GeneID" id="24823474"/>
<sequence length="140" mass="16709">MIKQTQETKVGGLDVEFENGTTEPEVKAILENCNLNVHIPDYDVEDIVDKYYIKVEKYYIKVEKYYIKVENNENIVIRDKFKSAPDKKKKNYYIISLSEQAIENKSFLEMLDKNNLQIKKFVWYELHFGNESMNWIPERA</sequence>
<name>A0A0E3QMK9_METBA</name>
<evidence type="ECO:0000313" key="3">
    <source>
        <dbReference type="Proteomes" id="UP000033038"/>
    </source>
</evidence>
<dbReference type="InterPro" id="IPR008887">
    <property type="entry name" value="UPF0228"/>
</dbReference>
<evidence type="ECO:0000256" key="1">
    <source>
        <dbReference type="ARBA" id="ARBA00009746"/>
    </source>
</evidence>
<dbReference type="KEGG" id="mbw:MSBRW_1965"/>